<evidence type="ECO:0000313" key="2">
    <source>
        <dbReference type="Proteomes" id="UP000315471"/>
    </source>
</evidence>
<dbReference type="Proteomes" id="UP000315471">
    <property type="component" value="Unassembled WGS sequence"/>
</dbReference>
<proteinExistence type="predicted"/>
<protein>
    <submittedName>
        <fullName evidence="1">Uncharacterized protein</fullName>
    </submittedName>
</protein>
<organism evidence="1 2">
    <name type="scientific">Novipirellula aureliae</name>
    <dbReference type="NCBI Taxonomy" id="2527966"/>
    <lineage>
        <taxon>Bacteria</taxon>
        <taxon>Pseudomonadati</taxon>
        <taxon>Planctomycetota</taxon>
        <taxon>Planctomycetia</taxon>
        <taxon>Pirellulales</taxon>
        <taxon>Pirellulaceae</taxon>
        <taxon>Novipirellula</taxon>
    </lineage>
</organism>
<accession>A0A5C6DNW0</accession>
<dbReference type="EMBL" id="SJPY01000008">
    <property type="protein sequence ID" value="TWU36646.1"/>
    <property type="molecule type" value="Genomic_DNA"/>
</dbReference>
<keyword evidence="2" id="KW-1185">Reference proteome</keyword>
<evidence type="ECO:0000313" key="1">
    <source>
        <dbReference type="EMBL" id="TWU36646.1"/>
    </source>
</evidence>
<sequence length="52" mass="5764">MKYCQWMTKGKQATVQLGSECAPRLSWFTSGRQILARTTGVDPGNPLSDPLH</sequence>
<gene>
    <name evidence="1" type="ORF">Q31b_49270</name>
</gene>
<comment type="caution">
    <text evidence="1">The sequence shown here is derived from an EMBL/GenBank/DDBJ whole genome shotgun (WGS) entry which is preliminary data.</text>
</comment>
<name>A0A5C6DNW0_9BACT</name>
<dbReference type="AlphaFoldDB" id="A0A5C6DNW0"/>
<reference evidence="1 2" key="1">
    <citation type="submission" date="2019-02" db="EMBL/GenBank/DDBJ databases">
        <title>Deep-cultivation of Planctomycetes and their phenomic and genomic characterization uncovers novel biology.</title>
        <authorList>
            <person name="Wiegand S."/>
            <person name="Jogler M."/>
            <person name="Boedeker C."/>
            <person name="Pinto D."/>
            <person name="Vollmers J."/>
            <person name="Rivas-Marin E."/>
            <person name="Kohn T."/>
            <person name="Peeters S.H."/>
            <person name="Heuer A."/>
            <person name="Rast P."/>
            <person name="Oberbeckmann S."/>
            <person name="Bunk B."/>
            <person name="Jeske O."/>
            <person name="Meyerdierks A."/>
            <person name="Storesund J.E."/>
            <person name="Kallscheuer N."/>
            <person name="Luecker S."/>
            <person name="Lage O.M."/>
            <person name="Pohl T."/>
            <person name="Merkel B.J."/>
            <person name="Hornburger P."/>
            <person name="Mueller R.-W."/>
            <person name="Bruemmer F."/>
            <person name="Labrenz M."/>
            <person name="Spormann A.M."/>
            <person name="Op Den Camp H."/>
            <person name="Overmann J."/>
            <person name="Amann R."/>
            <person name="Jetten M.S.M."/>
            <person name="Mascher T."/>
            <person name="Medema M.H."/>
            <person name="Devos D.P."/>
            <person name="Kaster A.-K."/>
            <person name="Ovreas L."/>
            <person name="Rohde M."/>
            <person name="Galperin M.Y."/>
            <person name="Jogler C."/>
        </authorList>
    </citation>
    <scope>NUCLEOTIDE SEQUENCE [LARGE SCALE GENOMIC DNA]</scope>
    <source>
        <strain evidence="1 2">Q31b</strain>
    </source>
</reference>